<evidence type="ECO:0000256" key="3">
    <source>
        <dbReference type="ARBA" id="ARBA00004906"/>
    </source>
</evidence>
<keyword evidence="7 12" id="KW-0863">Zinc-finger</keyword>
<keyword evidence="10 14" id="KW-1133">Transmembrane helix</keyword>
<dbReference type="STRING" id="57577.A0A2K3NQB5"/>
<proteinExistence type="predicted"/>
<feature type="region of interest" description="Disordered" evidence="13">
    <location>
        <begin position="1"/>
        <end position="36"/>
    </location>
</feature>
<evidence type="ECO:0000259" key="15">
    <source>
        <dbReference type="PROSITE" id="PS50089"/>
    </source>
</evidence>
<dbReference type="InterPro" id="IPR032008">
    <property type="entry name" value="APD1-4_N"/>
</dbReference>
<evidence type="ECO:0000256" key="10">
    <source>
        <dbReference type="ARBA" id="ARBA00022989"/>
    </source>
</evidence>
<dbReference type="InterPro" id="IPR013083">
    <property type="entry name" value="Znf_RING/FYVE/PHD"/>
</dbReference>
<dbReference type="PROSITE" id="PS50089">
    <property type="entry name" value="ZF_RING_2"/>
    <property type="match status" value="1"/>
</dbReference>
<dbReference type="AlphaFoldDB" id="A0A2K3NQB5"/>
<organism evidence="16 17">
    <name type="scientific">Trifolium pratense</name>
    <name type="common">Red clover</name>
    <dbReference type="NCBI Taxonomy" id="57577"/>
    <lineage>
        <taxon>Eukaryota</taxon>
        <taxon>Viridiplantae</taxon>
        <taxon>Streptophyta</taxon>
        <taxon>Embryophyta</taxon>
        <taxon>Tracheophyta</taxon>
        <taxon>Spermatophyta</taxon>
        <taxon>Magnoliopsida</taxon>
        <taxon>eudicotyledons</taxon>
        <taxon>Gunneridae</taxon>
        <taxon>Pentapetalae</taxon>
        <taxon>rosids</taxon>
        <taxon>fabids</taxon>
        <taxon>Fabales</taxon>
        <taxon>Fabaceae</taxon>
        <taxon>Papilionoideae</taxon>
        <taxon>50 kb inversion clade</taxon>
        <taxon>NPAAA clade</taxon>
        <taxon>Hologalegina</taxon>
        <taxon>IRL clade</taxon>
        <taxon>Trifolieae</taxon>
        <taxon>Trifolium</taxon>
    </lineage>
</organism>
<dbReference type="EMBL" id="ASHM01000690">
    <property type="protein sequence ID" value="PNY05222.1"/>
    <property type="molecule type" value="Genomic_DNA"/>
</dbReference>
<evidence type="ECO:0000256" key="8">
    <source>
        <dbReference type="ARBA" id="ARBA00022786"/>
    </source>
</evidence>
<dbReference type="GO" id="GO:0061630">
    <property type="term" value="F:ubiquitin protein ligase activity"/>
    <property type="evidence" value="ECO:0007669"/>
    <property type="project" value="TreeGrafter"/>
</dbReference>
<keyword evidence="9" id="KW-0862">Zinc</keyword>
<dbReference type="InterPro" id="IPR001841">
    <property type="entry name" value="Znf_RING"/>
</dbReference>
<evidence type="ECO:0000256" key="11">
    <source>
        <dbReference type="ARBA" id="ARBA00023136"/>
    </source>
</evidence>
<keyword evidence="6" id="KW-0479">Metal-binding</keyword>
<dbReference type="PANTHER" id="PTHR46858:SF5">
    <property type="entry name" value="E3 UBIQUITIN-PROTEIN LIGASE APD1-RELATED"/>
    <property type="match status" value="1"/>
</dbReference>
<dbReference type="Gene3D" id="3.30.40.10">
    <property type="entry name" value="Zinc/RING finger domain, C3HC4 (zinc finger)"/>
    <property type="match status" value="1"/>
</dbReference>
<feature type="domain" description="RING-type" evidence="15">
    <location>
        <begin position="421"/>
        <end position="460"/>
    </location>
</feature>
<dbReference type="GO" id="GO:0016567">
    <property type="term" value="P:protein ubiquitination"/>
    <property type="evidence" value="ECO:0007669"/>
    <property type="project" value="TreeGrafter"/>
</dbReference>
<evidence type="ECO:0000256" key="12">
    <source>
        <dbReference type="PROSITE-ProRule" id="PRU00175"/>
    </source>
</evidence>
<dbReference type="SMART" id="SM00184">
    <property type="entry name" value="RING"/>
    <property type="match status" value="1"/>
</dbReference>
<evidence type="ECO:0000256" key="6">
    <source>
        <dbReference type="ARBA" id="ARBA00022723"/>
    </source>
</evidence>
<gene>
    <name evidence="16" type="ORF">L195_g001665</name>
</gene>
<evidence type="ECO:0000256" key="1">
    <source>
        <dbReference type="ARBA" id="ARBA00004141"/>
    </source>
</evidence>
<comment type="subcellular location">
    <subcellularLocation>
        <location evidence="2">Endomembrane system</location>
    </subcellularLocation>
    <subcellularLocation>
        <location evidence="1">Membrane</location>
        <topology evidence="1">Multi-pass membrane protein</topology>
    </subcellularLocation>
</comment>
<dbReference type="InterPro" id="IPR032010">
    <property type="entry name" value="APD1-4_M"/>
</dbReference>
<evidence type="ECO:0000313" key="16">
    <source>
        <dbReference type="EMBL" id="PNY05222.1"/>
    </source>
</evidence>
<dbReference type="PANTHER" id="PTHR46858">
    <property type="entry name" value="OS05G0521000 PROTEIN"/>
    <property type="match status" value="1"/>
</dbReference>
<dbReference type="GO" id="GO:0000278">
    <property type="term" value="P:mitotic cell cycle"/>
    <property type="evidence" value="ECO:0007669"/>
    <property type="project" value="UniProtKB-ARBA"/>
</dbReference>
<comment type="caution">
    <text evidence="16">The sequence shown here is derived from an EMBL/GenBank/DDBJ whole genome shotgun (WGS) entry which is preliminary data.</text>
</comment>
<evidence type="ECO:0000256" key="4">
    <source>
        <dbReference type="ARBA" id="ARBA00022679"/>
    </source>
</evidence>
<keyword evidence="8" id="KW-0833">Ubl conjugation pathway</keyword>
<dbReference type="GO" id="GO:0009555">
    <property type="term" value="P:pollen development"/>
    <property type="evidence" value="ECO:0007669"/>
    <property type="project" value="UniProtKB-ARBA"/>
</dbReference>
<name>A0A2K3NQB5_TRIPR</name>
<keyword evidence="11 14" id="KW-0472">Membrane</keyword>
<keyword evidence="5 14" id="KW-0812">Transmembrane</keyword>
<dbReference type="Pfam" id="PF16040">
    <property type="entry name" value="APD1-4_N"/>
    <property type="match status" value="1"/>
</dbReference>
<evidence type="ECO:0000313" key="17">
    <source>
        <dbReference type="Proteomes" id="UP000236291"/>
    </source>
</evidence>
<keyword evidence="4" id="KW-0808">Transferase</keyword>
<evidence type="ECO:0000256" key="2">
    <source>
        <dbReference type="ARBA" id="ARBA00004308"/>
    </source>
</evidence>
<dbReference type="Pfam" id="PF13920">
    <property type="entry name" value="zf-C3HC4_3"/>
    <property type="match status" value="1"/>
</dbReference>
<evidence type="ECO:0000256" key="5">
    <source>
        <dbReference type="ARBA" id="ARBA00022692"/>
    </source>
</evidence>
<dbReference type="GO" id="GO:0008270">
    <property type="term" value="F:zinc ion binding"/>
    <property type="evidence" value="ECO:0007669"/>
    <property type="project" value="UniProtKB-KW"/>
</dbReference>
<dbReference type="Proteomes" id="UP000236291">
    <property type="component" value="Unassembled WGS sequence"/>
</dbReference>
<evidence type="ECO:0000256" key="14">
    <source>
        <dbReference type="SAM" id="Phobius"/>
    </source>
</evidence>
<evidence type="ECO:0000256" key="9">
    <source>
        <dbReference type="ARBA" id="ARBA00022833"/>
    </source>
</evidence>
<accession>A0A2K3NQB5</accession>
<dbReference type="FunFam" id="3.30.40.10:FF:000658">
    <property type="entry name" value="E3 ubiquitin-protein ligase APD2"/>
    <property type="match status" value="1"/>
</dbReference>
<dbReference type="Pfam" id="PF16041">
    <property type="entry name" value="APD1-4_M"/>
    <property type="match status" value="1"/>
</dbReference>
<reference evidence="16 17" key="1">
    <citation type="journal article" date="2014" name="Am. J. Bot.">
        <title>Genome assembly and annotation for red clover (Trifolium pratense; Fabaceae).</title>
        <authorList>
            <person name="Istvanek J."/>
            <person name="Jaros M."/>
            <person name="Krenek A."/>
            <person name="Repkova J."/>
        </authorList>
    </citation>
    <scope>NUCLEOTIDE SEQUENCE [LARGE SCALE GENOMIC DNA]</scope>
    <source>
        <strain evidence="17">cv. Tatra</strain>
        <tissue evidence="16">Young leaves</tissue>
    </source>
</reference>
<dbReference type="SUPFAM" id="SSF57850">
    <property type="entry name" value="RING/U-box"/>
    <property type="match status" value="1"/>
</dbReference>
<evidence type="ECO:0000256" key="13">
    <source>
        <dbReference type="SAM" id="MobiDB-lite"/>
    </source>
</evidence>
<feature type="region of interest" description="Disordered" evidence="13">
    <location>
        <begin position="356"/>
        <end position="389"/>
    </location>
</feature>
<sequence length="472" mass="52189">MQQPHSSTAIPSSSTSNAETSLSIQNAQVSENRPRQSRRVRITYGGRFNRTISITDDSAIVRDDKWSCLAVIFSLCHICNCNRNIADAVATATASHHNCGVIFNPVLMECLVFNINITPSTDTFAVTMIMGVYGSMSVALGPCSSIVFHPNPVFVQYVKVENLQANPGLVLYGTYQYPSLDEWKLYLNRGSEVNISYSLSSESSSVYLVIAEGAESLSEWMADPTYPNTTLSWNMIHGTGMITQEIFRSSSYYVALGNLEGEEVEVELNLTVKAILHNTTNAYYKCALTSSPCGLNIFFPYGNTAVLNTSNEEWYVKLSYGPRWLTYIFGIGGLTMIMFWAFNVLTKLQSAHDDRVESRSEGPGPDQASLLSRKYDDRSSWGSSYDSLPEDEEDLDFLAGGSTDGKCLGDGETSNNTRRLCAICFDAPRDCFFLPCGHCVACYECGTRIVEAAGTCPVCRRNMKKVRKIFTV</sequence>
<comment type="pathway">
    <text evidence="3">Protein modification; protein ubiquitination.</text>
</comment>
<reference evidence="16 17" key="2">
    <citation type="journal article" date="2017" name="Front. Plant Sci.">
        <title>Gene Classification and Mining of Molecular Markers Useful in Red Clover (Trifolium pratense) Breeding.</title>
        <authorList>
            <person name="Istvanek J."/>
            <person name="Dluhosova J."/>
            <person name="Dluhos P."/>
            <person name="Patkova L."/>
            <person name="Nedelnik J."/>
            <person name="Repkova J."/>
        </authorList>
    </citation>
    <scope>NUCLEOTIDE SEQUENCE [LARGE SCALE GENOMIC DNA]</scope>
    <source>
        <strain evidence="17">cv. Tatra</strain>
        <tissue evidence="16">Young leaves</tissue>
    </source>
</reference>
<protein>
    <submittedName>
        <fullName evidence="16">Protein aberrant pollen development 1</fullName>
    </submittedName>
</protein>
<dbReference type="GO" id="GO:0009705">
    <property type="term" value="C:plant-type vacuole membrane"/>
    <property type="evidence" value="ECO:0007669"/>
    <property type="project" value="TreeGrafter"/>
</dbReference>
<evidence type="ECO:0000256" key="7">
    <source>
        <dbReference type="ARBA" id="ARBA00022771"/>
    </source>
</evidence>
<feature type="transmembrane region" description="Helical" evidence="14">
    <location>
        <begin position="324"/>
        <end position="345"/>
    </location>
</feature>
<dbReference type="GO" id="GO:0005768">
    <property type="term" value="C:endosome"/>
    <property type="evidence" value="ECO:0007669"/>
    <property type="project" value="TreeGrafter"/>
</dbReference>
<feature type="compositionally biased region" description="Low complexity" evidence="13">
    <location>
        <begin position="1"/>
        <end position="23"/>
    </location>
</feature>